<feature type="transmembrane region" description="Helical" evidence="8">
    <location>
        <begin position="86"/>
        <end position="108"/>
    </location>
</feature>
<feature type="transmembrane region" description="Helical" evidence="8">
    <location>
        <begin position="140"/>
        <end position="161"/>
    </location>
</feature>
<dbReference type="FunFam" id="1.10.3470.10:FF:000001">
    <property type="entry name" value="Vitamin B12 ABC transporter permease BtuC"/>
    <property type="match status" value="1"/>
</dbReference>
<dbReference type="GO" id="GO:0033214">
    <property type="term" value="P:siderophore-iron import into cell"/>
    <property type="evidence" value="ECO:0007669"/>
    <property type="project" value="TreeGrafter"/>
</dbReference>
<feature type="transmembrane region" description="Helical" evidence="8">
    <location>
        <begin position="215"/>
        <end position="236"/>
    </location>
</feature>
<feature type="transmembrane region" description="Helical" evidence="8">
    <location>
        <begin position="262"/>
        <end position="288"/>
    </location>
</feature>
<evidence type="ECO:0000256" key="4">
    <source>
        <dbReference type="ARBA" id="ARBA00022475"/>
    </source>
</evidence>
<evidence type="ECO:0000256" key="8">
    <source>
        <dbReference type="SAM" id="Phobius"/>
    </source>
</evidence>
<dbReference type="AlphaFoldDB" id="D6Z3Z8"/>
<feature type="transmembrane region" description="Helical" evidence="8">
    <location>
        <begin position="173"/>
        <end position="194"/>
    </location>
</feature>
<gene>
    <name evidence="9" type="ordered locus">DaAHT2_1578</name>
</gene>
<dbReference type="GO" id="GO:0005886">
    <property type="term" value="C:plasma membrane"/>
    <property type="evidence" value="ECO:0007669"/>
    <property type="project" value="UniProtKB-SubCell"/>
</dbReference>
<dbReference type="KEGG" id="dak:DaAHT2_1578"/>
<dbReference type="FunCoup" id="D6Z3Z8">
    <property type="interactions" value="121"/>
</dbReference>
<evidence type="ECO:0000256" key="7">
    <source>
        <dbReference type="ARBA" id="ARBA00023136"/>
    </source>
</evidence>
<keyword evidence="3" id="KW-0813">Transport</keyword>
<evidence type="ECO:0000313" key="9">
    <source>
        <dbReference type="EMBL" id="ADH86273.1"/>
    </source>
</evidence>
<evidence type="ECO:0000256" key="6">
    <source>
        <dbReference type="ARBA" id="ARBA00022989"/>
    </source>
</evidence>
<evidence type="ECO:0000256" key="1">
    <source>
        <dbReference type="ARBA" id="ARBA00004651"/>
    </source>
</evidence>
<feature type="transmembrane region" description="Helical" evidence="8">
    <location>
        <begin position="23"/>
        <end position="44"/>
    </location>
</feature>
<comment type="subcellular location">
    <subcellularLocation>
        <location evidence="1">Cell membrane</location>
        <topology evidence="1">Multi-pass membrane protein</topology>
    </subcellularLocation>
</comment>
<keyword evidence="6 8" id="KW-1133">Transmembrane helix</keyword>
<name>D6Z3Z8_DESAT</name>
<sequence>MPTCQPSSPAAVTADRAGVRAPLTVLVLSGALLALTLLAAGAGYMEIGAGEIIRVLLAQLGGRPELLAEIDQAVPFVLLEVRLPRILTAALVGAALAACGVIFQGILLNPLADPYTLGVSSGAAFGASLALVANLALNEYFSVPLFAFVSAVITLFIVLRLSTFNGQMSTTTLILSGVIVGAILSAGISFLKYLADEQVAVIVFWLMGSFASRDWFDVLRIAAVLLVSVLIFAYYARDLNIMALGGRTSDALGVETARVRTILLVTASLLAAVCVSVSGIIGFVGLIIPHLMRFVVGPDNRRLLPVSLLAGALLMLGADTVTRAVLPVEVPIGVLTALLGGPFFCFIFRQKQRRYRFG</sequence>
<dbReference type="GO" id="GO:0022857">
    <property type="term" value="F:transmembrane transporter activity"/>
    <property type="evidence" value="ECO:0007669"/>
    <property type="project" value="InterPro"/>
</dbReference>
<dbReference type="PANTHER" id="PTHR30472">
    <property type="entry name" value="FERRIC ENTEROBACTIN TRANSPORT SYSTEM PERMEASE PROTEIN"/>
    <property type="match status" value="1"/>
</dbReference>
<dbReference type="InterPro" id="IPR000522">
    <property type="entry name" value="ABC_transptr_permease_BtuC"/>
</dbReference>
<protein>
    <submittedName>
        <fullName evidence="9">Transport system permease protein</fullName>
    </submittedName>
</protein>
<dbReference type="HOGENOM" id="CLU_013016_0_3_7"/>
<dbReference type="Gene3D" id="1.10.3470.10">
    <property type="entry name" value="ABC transporter involved in vitamin B12 uptake, BtuC"/>
    <property type="match status" value="1"/>
</dbReference>
<keyword evidence="10" id="KW-1185">Reference proteome</keyword>
<evidence type="ECO:0000256" key="5">
    <source>
        <dbReference type="ARBA" id="ARBA00022692"/>
    </source>
</evidence>
<dbReference type="STRING" id="589865.DaAHT2_1578"/>
<reference evidence="10" key="1">
    <citation type="submission" date="2010-02" db="EMBL/GenBank/DDBJ databases">
        <title>Complete sequence of Desulfurivibrio alkaliphilus AHT2.</title>
        <authorList>
            <consortium name="US DOE Joint Genome Institute"/>
            <person name="Pitluck S."/>
            <person name="Chertkov O."/>
            <person name="Detter J.C."/>
            <person name="Han C."/>
            <person name="Tapia R."/>
            <person name="Larimer F."/>
            <person name="Land M."/>
            <person name="Hauser L."/>
            <person name="Kyrpides N."/>
            <person name="Mikhailova N."/>
            <person name="Sorokin D.Y."/>
            <person name="Muyzer G."/>
            <person name="Woyke T."/>
        </authorList>
    </citation>
    <scope>NUCLEOTIDE SEQUENCE [LARGE SCALE GENOMIC DNA]</scope>
    <source>
        <strain evidence="10">DSM 19089 / UNIQEM U267 / AHT2</strain>
    </source>
</reference>
<feature type="transmembrane region" description="Helical" evidence="8">
    <location>
        <begin position="330"/>
        <end position="348"/>
    </location>
</feature>
<dbReference type="PANTHER" id="PTHR30472:SF25">
    <property type="entry name" value="ABC TRANSPORTER PERMEASE PROTEIN MJ0876-RELATED"/>
    <property type="match status" value="1"/>
</dbReference>
<comment type="similarity">
    <text evidence="2">Belongs to the binding-protein-dependent transport system permease family. FecCD subfamily.</text>
</comment>
<evidence type="ECO:0000256" key="3">
    <source>
        <dbReference type="ARBA" id="ARBA00022448"/>
    </source>
</evidence>
<keyword evidence="7 8" id="KW-0472">Membrane</keyword>
<proteinExistence type="inferred from homology"/>
<feature type="transmembrane region" description="Helical" evidence="8">
    <location>
        <begin position="114"/>
        <end position="133"/>
    </location>
</feature>
<dbReference type="eggNOG" id="COG0609">
    <property type="taxonomic scope" value="Bacteria"/>
</dbReference>
<dbReference type="RefSeq" id="WP_013163800.1">
    <property type="nucleotide sequence ID" value="NC_014216.1"/>
</dbReference>
<organism evidence="9 10">
    <name type="scientific">Desulfurivibrio alkaliphilus (strain DSM 19089 / UNIQEM U267 / AHT2)</name>
    <dbReference type="NCBI Taxonomy" id="589865"/>
    <lineage>
        <taxon>Bacteria</taxon>
        <taxon>Pseudomonadati</taxon>
        <taxon>Thermodesulfobacteriota</taxon>
        <taxon>Desulfobulbia</taxon>
        <taxon>Desulfobulbales</taxon>
        <taxon>Desulfobulbaceae</taxon>
        <taxon>Desulfurivibrio</taxon>
    </lineage>
</organism>
<dbReference type="SUPFAM" id="SSF81345">
    <property type="entry name" value="ABC transporter involved in vitamin B12 uptake, BtuC"/>
    <property type="match status" value="1"/>
</dbReference>
<dbReference type="InterPro" id="IPR037294">
    <property type="entry name" value="ABC_BtuC-like"/>
</dbReference>
<dbReference type="CDD" id="cd06550">
    <property type="entry name" value="TM_ABC_iron-siderophores_like"/>
    <property type="match status" value="1"/>
</dbReference>
<accession>D6Z3Z8</accession>
<keyword evidence="4" id="KW-1003">Cell membrane</keyword>
<keyword evidence="5 8" id="KW-0812">Transmembrane</keyword>
<evidence type="ECO:0000313" key="10">
    <source>
        <dbReference type="Proteomes" id="UP000001508"/>
    </source>
</evidence>
<dbReference type="Proteomes" id="UP000001508">
    <property type="component" value="Chromosome"/>
</dbReference>
<evidence type="ECO:0000256" key="2">
    <source>
        <dbReference type="ARBA" id="ARBA00007935"/>
    </source>
</evidence>
<dbReference type="Pfam" id="PF01032">
    <property type="entry name" value="FecCD"/>
    <property type="match status" value="1"/>
</dbReference>
<dbReference type="InParanoid" id="D6Z3Z8"/>
<dbReference type="EMBL" id="CP001940">
    <property type="protein sequence ID" value="ADH86273.1"/>
    <property type="molecule type" value="Genomic_DNA"/>
</dbReference>